<reference evidence="11 12" key="1">
    <citation type="submission" date="2018-03" db="EMBL/GenBank/DDBJ databases">
        <authorList>
            <person name="Keele B.F."/>
        </authorList>
    </citation>
    <scope>NUCLEOTIDE SEQUENCE [LARGE SCALE GENOMIC DNA]</scope>
    <source>
        <strain evidence="11 12">IB-3</strain>
    </source>
</reference>
<dbReference type="Gene3D" id="1.20.1720.10">
    <property type="entry name" value="Multidrug resistance protein D"/>
    <property type="match status" value="1"/>
</dbReference>
<dbReference type="PROSITE" id="PS50850">
    <property type="entry name" value="MFS"/>
    <property type="match status" value="1"/>
</dbReference>
<comment type="caution">
    <text evidence="11">The sequence shown here is derived from an EMBL/GenBank/DDBJ whole genome shotgun (WGS) entry which is preliminary data.</text>
</comment>
<feature type="transmembrane region" description="Helical" evidence="9">
    <location>
        <begin position="181"/>
        <end position="199"/>
    </location>
</feature>
<dbReference type="PRINTS" id="PR01036">
    <property type="entry name" value="TCRTETB"/>
</dbReference>
<comment type="similarity">
    <text evidence="2">Belongs to the major facilitator superfamily. EmrB family.</text>
</comment>
<dbReference type="OrthoDB" id="7375466at2"/>
<dbReference type="Gene3D" id="1.20.1250.20">
    <property type="entry name" value="MFS general substrate transporter like domains"/>
    <property type="match status" value="1"/>
</dbReference>
<feature type="transmembrane region" description="Helical" evidence="9">
    <location>
        <begin position="275"/>
        <end position="294"/>
    </location>
</feature>
<dbReference type="GO" id="GO:0022857">
    <property type="term" value="F:transmembrane transporter activity"/>
    <property type="evidence" value="ECO:0007669"/>
    <property type="project" value="InterPro"/>
</dbReference>
<evidence type="ECO:0000259" key="10">
    <source>
        <dbReference type="PROSITE" id="PS50850"/>
    </source>
</evidence>
<dbReference type="AlphaFoldDB" id="A0A2R7YTX2"/>
<dbReference type="EMBL" id="PYXZ01000008">
    <property type="protein sequence ID" value="PUA79774.1"/>
    <property type="molecule type" value="Genomic_DNA"/>
</dbReference>
<organism evidence="11 12">
    <name type="scientific">Nocardioides currus</name>
    <dbReference type="NCBI Taxonomy" id="2133958"/>
    <lineage>
        <taxon>Bacteria</taxon>
        <taxon>Bacillati</taxon>
        <taxon>Actinomycetota</taxon>
        <taxon>Actinomycetes</taxon>
        <taxon>Propionibacteriales</taxon>
        <taxon>Nocardioidaceae</taxon>
        <taxon>Nocardioides</taxon>
    </lineage>
</organism>
<protein>
    <submittedName>
        <fullName evidence="11">MFS transporter</fullName>
    </submittedName>
</protein>
<keyword evidence="3" id="KW-0813">Transport</keyword>
<dbReference type="CDD" id="cd17503">
    <property type="entry name" value="MFS_LmrB_MDR_like"/>
    <property type="match status" value="1"/>
</dbReference>
<feature type="transmembrane region" description="Helical" evidence="9">
    <location>
        <begin position="243"/>
        <end position="260"/>
    </location>
</feature>
<feature type="transmembrane region" description="Helical" evidence="9">
    <location>
        <begin position="499"/>
        <end position="521"/>
    </location>
</feature>
<feature type="transmembrane region" description="Helical" evidence="9">
    <location>
        <begin position="315"/>
        <end position="338"/>
    </location>
</feature>
<feature type="transmembrane region" description="Helical" evidence="9">
    <location>
        <begin position="58"/>
        <end position="81"/>
    </location>
</feature>
<dbReference type="InterPro" id="IPR020846">
    <property type="entry name" value="MFS_dom"/>
</dbReference>
<evidence type="ECO:0000256" key="4">
    <source>
        <dbReference type="ARBA" id="ARBA00022475"/>
    </source>
</evidence>
<feature type="transmembrane region" description="Helical" evidence="9">
    <location>
        <begin position="93"/>
        <end position="111"/>
    </location>
</feature>
<gene>
    <name evidence="11" type="ORF">C7S10_16980</name>
</gene>
<feature type="transmembrane region" description="Helical" evidence="9">
    <location>
        <begin position="211"/>
        <end position="231"/>
    </location>
</feature>
<accession>A0A2R7YTX2</accession>
<feature type="region of interest" description="Disordered" evidence="8">
    <location>
        <begin position="1"/>
        <end position="21"/>
    </location>
</feature>
<dbReference type="Proteomes" id="UP000244867">
    <property type="component" value="Unassembled WGS sequence"/>
</dbReference>
<feature type="domain" description="Major facilitator superfamily (MFS) profile" evidence="10">
    <location>
        <begin position="57"/>
        <end position="526"/>
    </location>
</feature>
<dbReference type="PANTHER" id="PTHR42718">
    <property type="entry name" value="MAJOR FACILITATOR SUPERFAMILY MULTIDRUG TRANSPORTER MFSC"/>
    <property type="match status" value="1"/>
</dbReference>
<feature type="transmembrane region" description="Helical" evidence="9">
    <location>
        <begin position="123"/>
        <end position="142"/>
    </location>
</feature>
<evidence type="ECO:0000256" key="6">
    <source>
        <dbReference type="ARBA" id="ARBA00022989"/>
    </source>
</evidence>
<evidence type="ECO:0000256" key="1">
    <source>
        <dbReference type="ARBA" id="ARBA00004651"/>
    </source>
</evidence>
<dbReference type="PANTHER" id="PTHR42718:SF42">
    <property type="entry name" value="EXPORT PROTEIN"/>
    <property type="match status" value="1"/>
</dbReference>
<evidence type="ECO:0000313" key="12">
    <source>
        <dbReference type="Proteomes" id="UP000244867"/>
    </source>
</evidence>
<comment type="subcellular location">
    <subcellularLocation>
        <location evidence="1">Cell membrane</location>
        <topology evidence="1">Multi-pass membrane protein</topology>
    </subcellularLocation>
</comment>
<evidence type="ECO:0000256" key="2">
    <source>
        <dbReference type="ARBA" id="ARBA00008537"/>
    </source>
</evidence>
<evidence type="ECO:0000256" key="3">
    <source>
        <dbReference type="ARBA" id="ARBA00022448"/>
    </source>
</evidence>
<proteinExistence type="inferred from homology"/>
<dbReference type="InterPro" id="IPR004638">
    <property type="entry name" value="EmrB-like"/>
</dbReference>
<keyword evidence="4" id="KW-1003">Cell membrane</keyword>
<dbReference type="InterPro" id="IPR036259">
    <property type="entry name" value="MFS_trans_sf"/>
</dbReference>
<evidence type="ECO:0000256" key="5">
    <source>
        <dbReference type="ARBA" id="ARBA00022692"/>
    </source>
</evidence>
<dbReference type="GO" id="GO:0005886">
    <property type="term" value="C:plasma membrane"/>
    <property type="evidence" value="ECO:0007669"/>
    <property type="project" value="UniProtKB-SubCell"/>
</dbReference>
<name>A0A2R7YTX2_9ACTN</name>
<dbReference type="InterPro" id="IPR011701">
    <property type="entry name" value="MFS"/>
</dbReference>
<evidence type="ECO:0000256" key="9">
    <source>
        <dbReference type="SAM" id="Phobius"/>
    </source>
</evidence>
<feature type="transmembrane region" description="Helical" evidence="9">
    <location>
        <begin position="452"/>
        <end position="471"/>
    </location>
</feature>
<feature type="transmembrane region" description="Helical" evidence="9">
    <location>
        <begin position="380"/>
        <end position="399"/>
    </location>
</feature>
<dbReference type="FunFam" id="1.20.1720.10:FF:000021">
    <property type="entry name" value="Drug resistance transporter, EmrB/QacA subfamily"/>
    <property type="match status" value="1"/>
</dbReference>
<dbReference type="Pfam" id="PF07690">
    <property type="entry name" value="MFS_1"/>
    <property type="match status" value="1"/>
</dbReference>
<keyword evidence="6 9" id="KW-1133">Transmembrane helix</keyword>
<keyword evidence="7 9" id="KW-0472">Membrane</keyword>
<sequence>MPPLGRPGTSGPSFAKVDPGARVPHARDWGCSLGRVSTETSRETSPAPAHETNPWPALWALCLGFFMILVDTTIVTVATPAIIEDLQAGVNEVVWVTSAYLLAYAVPVLITGRLGDRFGPKNLYLVGLVVFTGASLACGLTNTIEGLIAARVAQGLGASMMTPQTMSVITRIFPIERRGSAMALWGATAGVATLVGPIAGGVLVDSLGWEWIFFVNVPVGILGFVLAWRLVPSLQTHDHRFDWLGVALSGVGMFLLVFGIQEGEQYDWSTITGPITVWSLIIAGLVVLAVFVFWQARNTREPLVPLSLFGDRNFSVSNVAITTVSFAFTAMGFPLMLWAQLVRGYSPTQAGLLLAPMAVTSILAAPIAGRLTDRLHPRMLTLGGFVGLGVAVTVLALVLSPDTALWELVLVFALMGLGSSFLWGPLATTANRNLPPQRAGAGSGVYNATRQVGAVLGSAAIAVLIDARLAANGLTFSPSEGTAGGGTLPEQVAGPFTDAMAQSLLLLPVVLALGLLAVLAFERPRHFAER</sequence>
<dbReference type="NCBIfam" id="TIGR00711">
    <property type="entry name" value="efflux_EmrB"/>
    <property type="match status" value="1"/>
</dbReference>
<evidence type="ECO:0000313" key="11">
    <source>
        <dbReference type="EMBL" id="PUA79774.1"/>
    </source>
</evidence>
<keyword evidence="12" id="KW-1185">Reference proteome</keyword>
<evidence type="ECO:0000256" key="8">
    <source>
        <dbReference type="SAM" id="MobiDB-lite"/>
    </source>
</evidence>
<feature type="transmembrane region" description="Helical" evidence="9">
    <location>
        <begin position="405"/>
        <end position="431"/>
    </location>
</feature>
<feature type="transmembrane region" description="Helical" evidence="9">
    <location>
        <begin position="350"/>
        <end position="368"/>
    </location>
</feature>
<feature type="transmembrane region" description="Helical" evidence="9">
    <location>
        <begin position="148"/>
        <end position="169"/>
    </location>
</feature>
<keyword evidence="5 9" id="KW-0812">Transmembrane</keyword>
<dbReference type="SUPFAM" id="SSF103473">
    <property type="entry name" value="MFS general substrate transporter"/>
    <property type="match status" value="1"/>
</dbReference>
<evidence type="ECO:0000256" key="7">
    <source>
        <dbReference type="ARBA" id="ARBA00023136"/>
    </source>
</evidence>